<evidence type="ECO:0000313" key="2">
    <source>
        <dbReference type="EMBL" id="KAF2616895.1"/>
    </source>
</evidence>
<dbReference type="Proteomes" id="UP000712281">
    <property type="component" value="Unassembled WGS sequence"/>
</dbReference>
<feature type="region of interest" description="Disordered" evidence="1">
    <location>
        <begin position="20"/>
        <end position="47"/>
    </location>
</feature>
<gene>
    <name evidence="2" type="ORF">F2Q68_00038267</name>
</gene>
<proteinExistence type="predicted"/>
<evidence type="ECO:0000313" key="3">
    <source>
        <dbReference type="Proteomes" id="UP000712281"/>
    </source>
</evidence>
<sequence length="84" mass="9354">MIKRPLITHKFDQIDAAQRPRVVAPGGRSRALQNDDGERPRHVALGGRSGCWERPQVVAPRHRSGIVFALQDIEMASGLDTSLW</sequence>
<dbReference type="AlphaFoldDB" id="A0A8S9MAF3"/>
<evidence type="ECO:0000256" key="1">
    <source>
        <dbReference type="SAM" id="MobiDB-lite"/>
    </source>
</evidence>
<organism evidence="2 3">
    <name type="scientific">Brassica cretica</name>
    <name type="common">Mustard</name>
    <dbReference type="NCBI Taxonomy" id="69181"/>
    <lineage>
        <taxon>Eukaryota</taxon>
        <taxon>Viridiplantae</taxon>
        <taxon>Streptophyta</taxon>
        <taxon>Embryophyta</taxon>
        <taxon>Tracheophyta</taxon>
        <taxon>Spermatophyta</taxon>
        <taxon>Magnoliopsida</taxon>
        <taxon>eudicotyledons</taxon>
        <taxon>Gunneridae</taxon>
        <taxon>Pentapetalae</taxon>
        <taxon>rosids</taxon>
        <taxon>malvids</taxon>
        <taxon>Brassicales</taxon>
        <taxon>Brassicaceae</taxon>
        <taxon>Brassiceae</taxon>
        <taxon>Brassica</taxon>
    </lineage>
</organism>
<comment type="caution">
    <text evidence="2">The sequence shown here is derived from an EMBL/GenBank/DDBJ whole genome shotgun (WGS) entry which is preliminary data.</text>
</comment>
<name>A0A8S9MAF3_BRACR</name>
<accession>A0A8S9MAF3</accession>
<reference evidence="2" key="1">
    <citation type="submission" date="2019-12" db="EMBL/GenBank/DDBJ databases">
        <title>Genome sequencing and annotation of Brassica cretica.</title>
        <authorList>
            <person name="Studholme D.J."/>
            <person name="Sarris P.F."/>
        </authorList>
    </citation>
    <scope>NUCLEOTIDE SEQUENCE</scope>
    <source>
        <strain evidence="2">PFS-001/15</strain>
        <tissue evidence="2">Leaf</tissue>
    </source>
</reference>
<dbReference type="EMBL" id="QGKW02000007">
    <property type="protein sequence ID" value="KAF2616895.1"/>
    <property type="molecule type" value="Genomic_DNA"/>
</dbReference>
<protein>
    <submittedName>
        <fullName evidence="2">Uncharacterized protein</fullName>
    </submittedName>
</protein>